<organism evidence="1 2">
    <name type="scientific">Perkinsus olseni</name>
    <name type="common">Perkinsus atlanticus</name>
    <dbReference type="NCBI Taxonomy" id="32597"/>
    <lineage>
        <taxon>Eukaryota</taxon>
        <taxon>Sar</taxon>
        <taxon>Alveolata</taxon>
        <taxon>Perkinsozoa</taxon>
        <taxon>Perkinsea</taxon>
        <taxon>Perkinsida</taxon>
        <taxon>Perkinsidae</taxon>
        <taxon>Perkinsus</taxon>
    </lineage>
</organism>
<name>A0A7J6RKA5_PEROL</name>
<evidence type="ECO:0000313" key="1">
    <source>
        <dbReference type="EMBL" id="KAF4720917.1"/>
    </source>
</evidence>
<sequence length="125" mass="13830">LSTLESNSESESLIKELRNREQSLLKPYDMGGYDGRLLDIESAEVVLKTNRAAHHGSMTTQIDVIGDLVYTFETPSVRVKTSGVALSHASRPPKDQVLGILRRVINLRAQVVERLYMSPMSTGTS</sequence>
<dbReference type="EMBL" id="JABANM010021625">
    <property type="protein sequence ID" value="KAF4720917.1"/>
    <property type="molecule type" value="Genomic_DNA"/>
</dbReference>
<reference evidence="1 2" key="1">
    <citation type="submission" date="2020-04" db="EMBL/GenBank/DDBJ databases">
        <title>Perkinsus olseni comparative genomics.</title>
        <authorList>
            <person name="Bogema D.R."/>
        </authorList>
    </citation>
    <scope>NUCLEOTIDE SEQUENCE [LARGE SCALE GENOMIC DNA]</scope>
    <source>
        <strain evidence="1">ATCC PRA-205</strain>
    </source>
</reference>
<feature type="non-terminal residue" evidence="1">
    <location>
        <position position="125"/>
    </location>
</feature>
<accession>A0A7J6RKA5</accession>
<evidence type="ECO:0000313" key="2">
    <source>
        <dbReference type="Proteomes" id="UP000574390"/>
    </source>
</evidence>
<gene>
    <name evidence="1" type="ORF">FOZ62_030954</name>
</gene>
<comment type="caution">
    <text evidence="1">The sequence shown here is derived from an EMBL/GenBank/DDBJ whole genome shotgun (WGS) entry which is preliminary data.</text>
</comment>
<protein>
    <submittedName>
        <fullName evidence="1">Uncharacterized protein</fullName>
    </submittedName>
</protein>
<proteinExistence type="predicted"/>
<dbReference type="Proteomes" id="UP000574390">
    <property type="component" value="Unassembled WGS sequence"/>
</dbReference>
<dbReference type="AlphaFoldDB" id="A0A7J6RKA5"/>